<keyword evidence="3" id="KW-1185">Reference proteome</keyword>
<evidence type="ECO:0000256" key="1">
    <source>
        <dbReference type="SAM" id="SignalP"/>
    </source>
</evidence>
<gene>
    <name evidence="2" type="ORF">KV203_01895</name>
</gene>
<evidence type="ECO:0000313" key="2">
    <source>
        <dbReference type="EMBL" id="QXQ14214.1"/>
    </source>
</evidence>
<dbReference type="Proteomes" id="UP000887023">
    <property type="component" value="Chromosome"/>
</dbReference>
<dbReference type="InterPro" id="IPR050583">
    <property type="entry name" value="Mycobacterial_A85_antigen"/>
</dbReference>
<evidence type="ECO:0000313" key="3">
    <source>
        <dbReference type="Proteomes" id="UP000887023"/>
    </source>
</evidence>
<proteinExistence type="predicted"/>
<protein>
    <submittedName>
        <fullName evidence="2">Esterase family protein</fullName>
    </submittedName>
</protein>
<dbReference type="InterPro" id="IPR029058">
    <property type="entry name" value="AB_hydrolase_fold"/>
</dbReference>
<sequence>MRREAFAAMVLAFVVTFALQVLAGPSAGAATVVGVTDLTPTRTALFVQSPAMGQVVQVQVLHPAGGAPRPTYYLLDGLLPGDRESTWTNATDAVQFFADKNVNVVLPVGGPASYYTDWDRPDPQLGNYKWETFLTEELPPIIDAQFSGNGVNAIGGLSMGGNSAFILATRKPWLYRAVAGYSACPDTSLATPAILFSIASHGGDPQNMWGPVGGPQWSAHDPAANANQLRGKTIYLSTGTGLPGPHELELKPQLPENILAGGPVETGVFACVSSFDQRLRGLGIPARVVYRPSGTHSWSYYADDLHDSWPTIGPAIGA</sequence>
<dbReference type="PANTHER" id="PTHR48098:SF1">
    <property type="entry name" value="DIACYLGLYCEROL ACYLTRANSFERASE_MYCOLYLTRANSFERASE AG85A"/>
    <property type="match status" value="1"/>
</dbReference>
<accession>A0ABX8S8L2</accession>
<feature type="chain" id="PRO_5046052291" evidence="1">
    <location>
        <begin position="24"/>
        <end position="318"/>
    </location>
</feature>
<dbReference type="SUPFAM" id="SSF53474">
    <property type="entry name" value="alpha/beta-Hydrolases"/>
    <property type="match status" value="1"/>
</dbReference>
<dbReference type="EMBL" id="CP079105">
    <property type="protein sequence ID" value="QXQ14214.1"/>
    <property type="molecule type" value="Genomic_DNA"/>
</dbReference>
<keyword evidence="1" id="KW-0732">Signal</keyword>
<dbReference type="Pfam" id="PF00756">
    <property type="entry name" value="Esterase"/>
    <property type="match status" value="1"/>
</dbReference>
<name>A0ABX8S8L2_9ACTN</name>
<dbReference type="PANTHER" id="PTHR48098">
    <property type="entry name" value="ENTEROCHELIN ESTERASE-RELATED"/>
    <property type="match status" value="1"/>
</dbReference>
<dbReference type="RefSeq" id="WP_066466927.1">
    <property type="nucleotide sequence ID" value="NZ_CBCRUZ010000020.1"/>
</dbReference>
<feature type="signal peptide" evidence="1">
    <location>
        <begin position="1"/>
        <end position="23"/>
    </location>
</feature>
<reference evidence="2" key="1">
    <citation type="submission" date="2021-07" db="EMBL/GenBank/DDBJ databases">
        <title>Candidatus Kaistella beijingensis sp. nov. isolated from a municipal wastewater treatment plant is involved in sludge foaming.</title>
        <authorList>
            <person name="Song Y."/>
            <person name="Liu S.-J."/>
        </authorList>
    </citation>
    <scope>NUCLEOTIDE SEQUENCE</scope>
    <source>
        <strain evidence="2">DSM 43998</strain>
    </source>
</reference>
<dbReference type="Gene3D" id="3.40.50.1820">
    <property type="entry name" value="alpha/beta hydrolase"/>
    <property type="match status" value="1"/>
</dbReference>
<organism evidence="2 3">
    <name type="scientific">Skermania pinensis</name>
    <dbReference type="NCBI Taxonomy" id="39122"/>
    <lineage>
        <taxon>Bacteria</taxon>
        <taxon>Bacillati</taxon>
        <taxon>Actinomycetota</taxon>
        <taxon>Actinomycetes</taxon>
        <taxon>Mycobacteriales</taxon>
        <taxon>Gordoniaceae</taxon>
        <taxon>Skermania</taxon>
    </lineage>
</organism>
<dbReference type="InterPro" id="IPR000801">
    <property type="entry name" value="Esterase-like"/>
</dbReference>